<dbReference type="GO" id="GO:0005975">
    <property type="term" value="P:carbohydrate metabolic process"/>
    <property type="evidence" value="ECO:0007669"/>
    <property type="project" value="InterPro"/>
</dbReference>
<dbReference type="Pfam" id="PF14310">
    <property type="entry name" value="Fn3-like"/>
    <property type="match status" value="1"/>
</dbReference>
<dbReference type="InterPro" id="IPR036881">
    <property type="entry name" value="Glyco_hydro_3_C_sf"/>
</dbReference>
<dbReference type="SMART" id="SM01217">
    <property type="entry name" value="Fn3_like"/>
    <property type="match status" value="1"/>
</dbReference>
<dbReference type="RefSeq" id="WP_245972101.1">
    <property type="nucleotide sequence ID" value="NZ_JACHWI010000001.1"/>
</dbReference>
<dbReference type="Proteomes" id="UP000249341">
    <property type="component" value="Unassembled WGS sequence"/>
</dbReference>
<evidence type="ECO:0000256" key="3">
    <source>
        <dbReference type="SAM" id="SignalP"/>
    </source>
</evidence>
<dbReference type="GO" id="GO:0004553">
    <property type="term" value="F:hydrolase activity, hydrolyzing O-glycosyl compounds"/>
    <property type="evidence" value="ECO:0007669"/>
    <property type="project" value="InterPro"/>
</dbReference>
<dbReference type="Gene3D" id="3.40.50.1700">
    <property type="entry name" value="Glycoside hydrolase family 3 C-terminal domain"/>
    <property type="match status" value="1"/>
</dbReference>
<dbReference type="InterPro" id="IPR002772">
    <property type="entry name" value="Glyco_hydro_3_C"/>
</dbReference>
<dbReference type="Pfam" id="PF01915">
    <property type="entry name" value="Glyco_hydro_3_C"/>
    <property type="match status" value="1"/>
</dbReference>
<comment type="caution">
    <text evidence="5">The sequence shown here is derived from an EMBL/GenBank/DDBJ whole genome shotgun (WGS) entry which is preliminary data.</text>
</comment>
<dbReference type="InterPro" id="IPR013783">
    <property type="entry name" value="Ig-like_fold"/>
</dbReference>
<gene>
    <name evidence="5" type="ORF">B0I29_101177</name>
</gene>
<name>A0A327ZJ91_9ACTN</name>
<dbReference type="PANTHER" id="PTHR42715:SF10">
    <property type="entry name" value="BETA-GLUCOSIDASE"/>
    <property type="match status" value="1"/>
</dbReference>
<evidence type="ECO:0000313" key="6">
    <source>
        <dbReference type="Proteomes" id="UP000249341"/>
    </source>
</evidence>
<feature type="chain" id="PRO_5039068979" evidence="3">
    <location>
        <begin position="25"/>
        <end position="756"/>
    </location>
</feature>
<keyword evidence="6" id="KW-1185">Reference proteome</keyword>
<dbReference type="SUPFAM" id="SSF51445">
    <property type="entry name" value="(Trans)glycosidases"/>
    <property type="match status" value="1"/>
</dbReference>
<dbReference type="Gene3D" id="3.20.20.300">
    <property type="entry name" value="Glycoside hydrolase, family 3, N-terminal domain"/>
    <property type="match status" value="1"/>
</dbReference>
<organism evidence="5 6">
    <name type="scientific">Actinoplanes lutulentus</name>
    <dbReference type="NCBI Taxonomy" id="1287878"/>
    <lineage>
        <taxon>Bacteria</taxon>
        <taxon>Bacillati</taxon>
        <taxon>Actinomycetota</taxon>
        <taxon>Actinomycetes</taxon>
        <taxon>Micromonosporales</taxon>
        <taxon>Micromonosporaceae</taxon>
        <taxon>Actinoplanes</taxon>
    </lineage>
</organism>
<sequence>MHISTRSAASVAAALLTALPLAVAIPAAATASQSATTAAAQPATTAAAQSTSAANATTGKGAAYPAAYPAACPWMDTRRTADQRARLLLNASTLDQKLRWLVEHAANNPMQTEFSGVTYPAQLPCTPTVTYTDGPDGVRGTAGVTAFPAPISQAATWSVNLSEQKGRALAEEAYGKKRNVVLGPGIASGRTPLSGRTPEYLGEDSLLSGELAAAGIRGIQANGKSGAVLKHYVGNEQETDRSTSSSNWDERTFRQVYNLPFEIALAKSDPAGVMCSYNQINSVYACENPILNDVLKDDLGYDGYVMSDFYAVHSTGPSIKAGLDQELNRPIYYTPDKIKSDTTITSGQIDAAAFRVVRAYIKAGLFDTALPATAADDVSTAAHQATARAIAEQGSVLLKNQKDILPLKTGKKTTIAVIGATASNTPDSSGISAEDACSMRFRDSPAMTCTPVAPLESITARAARTGSSVVFNNGDDVAAAAATAATADVALVFGWYGMGEFADPASLSLSDNGDALISAVAKANKNTVVVLETGSAVTMPWLDQVRGVVEAWYPGEQQGPAIARLLWGDVNFTGKLPMSFPKSLADTPTHTPEQYPGIKAAGQTIRQVEFSEGLEVGYKWYDEQGIEPLFPFGYGLSYTDYRYDRLNVTRSGKDVTVTFRVRNTGDRSGTETSQVYLTLPSSTGEPGKRLVGFSQTKLAPGASKTITVTIREKSADHPLSYWDSRRDEWRTAAGRYTVSVGSSSRSLPETETIRIN</sequence>
<dbReference type="AlphaFoldDB" id="A0A327ZJ91"/>
<reference evidence="5 6" key="1">
    <citation type="submission" date="2018-06" db="EMBL/GenBank/DDBJ databases">
        <title>Genomic Encyclopedia of Type Strains, Phase III (KMG-III): the genomes of soil and plant-associated and newly described type strains.</title>
        <authorList>
            <person name="Whitman W."/>
        </authorList>
    </citation>
    <scope>NUCLEOTIDE SEQUENCE [LARGE SCALE GENOMIC DNA]</scope>
    <source>
        <strain evidence="5 6">CGMCC 4.7090</strain>
    </source>
</reference>
<feature type="signal peptide" evidence="3">
    <location>
        <begin position="1"/>
        <end position="24"/>
    </location>
</feature>
<keyword evidence="3" id="KW-0732">Signal</keyword>
<evidence type="ECO:0000256" key="2">
    <source>
        <dbReference type="ARBA" id="ARBA00022801"/>
    </source>
</evidence>
<dbReference type="Pfam" id="PF00933">
    <property type="entry name" value="Glyco_hydro_3"/>
    <property type="match status" value="1"/>
</dbReference>
<proteinExistence type="inferred from homology"/>
<dbReference type="InterPro" id="IPR050288">
    <property type="entry name" value="Cellulose_deg_GH3"/>
</dbReference>
<dbReference type="Gene3D" id="2.60.40.10">
    <property type="entry name" value="Immunoglobulins"/>
    <property type="match status" value="1"/>
</dbReference>
<accession>A0A327ZJ91</accession>
<evidence type="ECO:0000313" key="5">
    <source>
        <dbReference type="EMBL" id="RAK43047.1"/>
    </source>
</evidence>
<dbReference type="InterPro" id="IPR026891">
    <property type="entry name" value="Fn3-like"/>
</dbReference>
<evidence type="ECO:0000259" key="4">
    <source>
        <dbReference type="SMART" id="SM01217"/>
    </source>
</evidence>
<dbReference type="SUPFAM" id="SSF52279">
    <property type="entry name" value="Beta-D-glucan exohydrolase, C-terminal domain"/>
    <property type="match status" value="1"/>
</dbReference>
<feature type="domain" description="Fibronectin type III-like" evidence="4">
    <location>
        <begin position="671"/>
        <end position="744"/>
    </location>
</feature>
<dbReference type="InterPro" id="IPR017853">
    <property type="entry name" value="GH"/>
</dbReference>
<dbReference type="EMBL" id="QLMJ01000001">
    <property type="protein sequence ID" value="RAK43047.1"/>
    <property type="molecule type" value="Genomic_DNA"/>
</dbReference>
<dbReference type="PANTHER" id="PTHR42715">
    <property type="entry name" value="BETA-GLUCOSIDASE"/>
    <property type="match status" value="1"/>
</dbReference>
<comment type="similarity">
    <text evidence="1">Belongs to the glycosyl hydrolase 3 family.</text>
</comment>
<dbReference type="InterPro" id="IPR001764">
    <property type="entry name" value="Glyco_hydro_3_N"/>
</dbReference>
<dbReference type="InterPro" id="IPR036962">
    <property type="entry name" value="Glyco_hydro_3_N_sf"/>
</dbReference>
<protein>
    <submittedName>
        <fullName evidence="5">Beta-glucosidase</fullName>
    </submittedName>
</protein>
<dbReference type="PRINTS" id="PR00133">
    <property type="entry name" value="GLHYDRLASE3"/>
</dbReference>
<evidence type="ECO:0000256" key="1">
    <source>
        <dbReference type="ARBA" id="ARBA00005336"/>
    </source>
</evidence>
<keyword evidence="2" id="KW-0378">Hydrolase</keyword>